<evidence type="ECO:0000256" key="2">
    <source>
        <dbReference type="ARBA" id="ARBA00010671"/>
    </source>
</evidence>
<feature type="coiled-coil region" evidence="6">
    <location>
        <begin position="270"/>
        <end position="297"/>
    </location>
</feature>
<evidence type="ECO:0000256" key="5">
    <source>
        <dbReference type="ARBA" id="ARBA00023239"/>
    </source>
</evidence>
<evidence type="ECO:0000259" key="7">
    <source>
        <dbReference type="Pfam" id="PF01276"/>
    </source>
</evidence>
<dbReference type="PANTHER" id="PTHR43277:SF4">
    <property type="entry name" value="ARGININE DECARBOXYLASE"/>
    <property type="match status" value="1"/>
</dbReference>
<gene>
    <name evidence="9" type="ORF">SAMN02745941_04530</name>
</gene>
<accession>A0A1M6EXB5</accession>
<sequence>MNDAPIIYGLETYIKKNYAPFSMPGHKHGRAFQDELTTLILNGDITEVDGLDNLQNPQGIIREALDKLSECYGSYKSYFLVNGSTSGNLTMIFSSFNEGDKVLVERNCHKSIFNGILVRKLKPIYIKNEISSKLGAPLGIDFEHFLEIIDNEKDIKGIILTYPNYFGIGLDISKIITECKKRYIKVLIDEAHGAHFGFHNELPESAVKLGADMVVMSAHKTLPSLTQTAYLHINNEIDKEKVEFYLSTFMSTSPSYLFMSTLDYSRAFLQEKAEVAYEKLIRRIKKINEVIDKVEGIDFIDNNKLEDKWIYDPTRIVISINEGYKNIDLVEYFLNNGVQVEMAIGRATVLIPTPFNSEEDFERLENALLKLRVDKEETIIKSYDLDIEDGELIDPIIVMNNEAEFIDIINSVGKIAKEHIVPYPPGVPLILMGEKITKGKINKLLDLLNDNIECIGINNNKIKILKETEE</sequence>
<dbReference type="RefSeq" id="WP_073022798.1">
    <property type="nucleotide sequence ID" value="NZ_FQXU01000024.1"/>
</dbReference>
<evidence type="ECO:0000313" key="10">
    <source>
        <dbReference type="Proteomes" id="UP000184241"/>
    </source>
</evidence>
<dbReference type="SUPFAM" id="SSF53383">
    <property type="entry name" value="PLP-dependent transferases"/>
    <property type="match status" value="1"/>
</dbReference>
<dbReference type="EMBL" id="FQXU01000024">
    <property type="protein sequence ID" value="SHI90082.1"/>
    <property type="molecule type" value="Genomic_DNA"/>
</dbReference>
<dbReference type="AlphaFoldDB" id="A0A1M6EXB5"/>
<dbReference type="InterPro" id="IPR036633">
    <property type="entry name" value="Prn/Lys/Arg_de-COase_C_sf"/>
</dbReference>
<keyword evidence="3" id="KW-0210">Decarboxylase</keyword>
<dbReference type="Proteomes" id="UP000184241">
    <property type="component" value="Unassembled WGS sequence"/>
</dbReference>
<evidence type="ECO:0000313" key="9">
    <source>
        <dbReference type="EMBL" id="SHI90082.1"/>
    </source>
</evidence>
<protein>
    <submittedName>
        <fullName evidence="9">Arginine/lysine/ornithine decarboxylase</fullName>
    </submittedName>
</protein>
<dbReference type="Gene3D" id="3.90.105.10">
    <property type="entry name" value="Molybdopterin biosynthesis moea protein, domain 2"/>
    <property type="match status" value="1"/>
</dbReference>
<dbReference type="PANTHER" id="PTHR43277">
    <property type="entry name" value="ARGININE DECARBOXYLASE"/>
    <property type="match status" value="1"/>
</dbReference>
<dbReference type="InterPro" id="IPR000310">
    <property type="entry name" value="Orn/Lys/Arg_deCO2ase_major_dom"/>
</dbReference>
<dbReference type="GO" id="GO:0016831">
    <property type="term" value="F:carboxy-lyase activity"/>
    <property type="evidence" value="ECO:0007669"/>
    <property type="project" value="UniProtKB-KW"/>
</dbReference>
<dbReference type="InterPro" id="IPR015424">
    <property type="entry name" value="PyrdxlP-dep_Trfase"/>
</dbReference>
<evidence type="ECO:0000256" key="4">
    <source>
        <dbReference type="ARBA" id="ARBA00022898"/>
    </source>
</evidence>
<keyword evidence="4" id="KW-0663">Pyridoxal phosphate</keyword>
<dbReference type="InterPro" id="IPR015421">
    <property type="entry name" value="PyrdxlP-dep_Trfase_major"/>
</dbReference>
<name>A0A1M6EXB5_9CLOT</name>
<dbReference type="Pfam" id="PF01276">
    <property type="entry name" value="OKR_DC_1"/>
    <property type="match status" value="1"/>
</dbReference>
<evidence type="ECO:0000256" key="6">
    <source>
        <dbReference type="SAM" id="Coils"/>
    </source>
</evidence>
<dbReference type="SUPFAM" id="SSF55904">
    <property type="entry name" value="Ornithine decarboxylase C-terminal domain"/>
    <property type="match status" value="1"/>
</dbReference>
<feature type="domain" description="Orn/Lys/Arg decarboxylase C-terminal" evidence="8">
    <location>
        <begin position="398"/>
        <end position="447"/>
    </location>
</feature>
<organism evidence="9 10">
    <name type="scientific">Clostridium intestinale DSM 6191</name>
    <dbReference type="NCBI Taxonomy" id="1121320"/>
    <lineage>
        <taxon>Bacteria</taxon>
        <taxon>Bacillati</taxon>
        <taxon>Bacillota</taxon>
        <taxon>Clostridia</taxon>
        <taxon>Eubacteriales</taxon>
        <taxon>Clostridiaceae</taxon>
        <taxon>Clostridium</taxon>
    </lineage>
</organism>
<comment type="cofactor">
    <cofactor evidence="1">
        <name>pyridoxal 5'-phosphate</name>
        <dbReference type="ChEBI" id="CHEBI:597326"/>
    </cofactor>
</comment>
<dbReference type="Pfam" id="PF03711">
    <property type="entry name" value="OKR_DC_1_C"/>
    <property type="match status" value="1"/>
</dbReference>
<dbReference type="Gene3D" id="3.40.640.10">
    <property type="entry name" value="Type I PLP-dependent aspartate aminotransferase-like (Major domain)"/>
    <property type="match status" value="1"/>
</dbReference>
<comment type="similarity">
    <text evidence="2">Belongs to the Orn/Lys/Arg decarboxylase class-I family.</text>
</comment>
<evidence type="ECO:0000256" key="3">
    <source>
        <dbReference type="ARBA" id="ARBA00022793"/>
    </source>
</evidence>
<dbReference type="InterPro" id="IPR008286">
    <property type="entry name" value="Prn/Lys/Arg_de-COase_C"/>
</dbReference>
<keyword evidence="6" id="KW-0175">Coiled coil</keyword>
<keyword evidence="5" id="KW-0456">Lyase</keyword>
<dbReference type="InterPro" id="IPR052357">
    <property type="entry name" value="Orn_Lys_Arg_decarboxylase-I"/>
</dbReference>
<proteinExistence type="inferred from homology"/>
<evidence type="ECO:0000256" key="1">
    <source>
        <dbReference type="ARBA" id="ARBA00001933"/>
    </source>
</evidence>
<evidence type="ECO:0000259" key="8">
    <source>
        <dbReference type="Pfam" id="PF03711"/>
    </source>
</evidence>
<feature type="domain" description="Orn/Lys/Arg decarboxylases family 1 pyridoxal-P attachment site" evidence="7">
    <location>
        <begin position="5"/>
        <end position="304"/>
    </location>
</feature>
<reference evidence="9 10" key="1">
    <citation type="submission" date="2016-11" db="EMBL/GenBank/DDBJ databases">
        <authorList>
            <person name="Jaros S."/>
            <person name="Januszkiewicz K."/>
            <person name="Wedrychowicz H."/>
        </authorList>
    </citation>
    <scope>NUCLEOTIDE SEQUENCE [LARGE SCALE GENOMIC DNA]</scope>
    <source>
        <strain evidence="9 10">DSM 6191</strain>
    </source>
</reference>